<evidence type="ECO:0000313" key="12">
    <source>
        <dbReference type="EMBL" id="GAA4019251.1"/>
    </source>
</evidence>
<sequence length="382" mass="40553">MIYLDHQASTPMHPAALTALLASIVEHNANPHASEHAAGWKAADAVDVARQALADAIRADADEIVFTSGATEANNLAIFGVSDASCSRNRIVVSAIEHKAVLGPARELARRGFEVVFVPVCRNGMIDADRLKGLINERTLLVSLMLVNNETGVVQPVAEAALAAAAVGALLHVDAAQALGWITIDAHASGADMISMSGHKMGGPKGIGALWVRREIRKKVKPLLHGGEQEDGLRPGTLPTPLCVGFGEACRHISGSAEIDQWRQRTTRLETALLAMLPGAVVNGSQCYRHPGTISLTTSNLDADSLVAMLQPHVAISRGSACTSGIPEPSHVLRAMGLTAAECARTLRISTGRTTTDEEITFATEHFRDATSRYNRERQQAA</sequence>
<comment type="catalytic activity">
    <reaction evidence="10">
        <text>(sulfur carrier)-H + L-cysteine = (sulfur carrier)-SH + L-alanine</text>
        <dbReference type="Rhea" id="RHEA:43892"/>
        <dbReference type="Rhea" id="RHEA-COMP:14737"/>
        <dbReference type="Rhea" id="RHEA-COMP:14739"/>
        <dbReference type="ChEBI" id="CHEBI:29917"/>
        <dbReference type="ChEBI" id="CHEBI:35235"/>
        <dbReference type="ChEBI" id="CHEBI:57972"/>
        <dbReference type="ChEBI" id="CHEBI:64428"/>
        <dbReference type="EC" id="2.8.1.7"/>
    </reaction>
</comment>
<keyword evidence="13" id="KW-1185">Reference proteome</keyword>
<keyword evidence="8" id="KW-0408">Iron</keyword>
<evidence type="ECO:0000259" key="11">
    <source>
        <dbReference type="Pfam" id="PF00266"/>
    </source>
</evidence>
<dbReference type="InterPro" id="IPR000192">
    <property type="entry name" value="Aminotrans_V_dom"/>
</dbReference>
<keyword evidence="9" id="KW-0411">Iron-sulfur</keyword>
<evidence type="ECO:0000256" key="4">
    <source>
        <dbReference type="ARBA" id="ARBA00013558"/>
    </source>
</evidence>
<proteinExistence type="inferred from homology"/>
<protein>
    <recommendedName>
        <fullName evidence="4">Cysteine desulfurase</fullName>
    </recommendedName>
</protein>
<accession>A0ABP7T0H0</accession>
<comment type="caution">
    <text evidence="12">The sequence shown here is derived from an EMBL/GenBank/DDBJ whole genome shotgun (WGS) entry which is preliminary data.</text>
</comment>
<dbReference type="PANTHER" id="PTHR11601:SF34">
    <property type="entry name" value="CYSTEINE DESULFURASE"/>
    <property type="match status" value="1"/>
</dbReference>
<dbReference type="SUPFAM" id="SSF53383">
    <property type="entry name" value="PLP-dependent transferases"/>
    <property type="match status" value="1"/>
</dbReference>
<evidence type="ECO:0000256" key="10">
    <source>
        <dbReference type="ARBA" id="ARBA00050776"/>
    </source>
</evidence>
<evidence type="ECO:0000256" key="5">
    <source>
        <dbReference type="ARBA" id="ARBA00022679"/>
    </source>
</evidence>
<keyword evidence="6" id="KW-0479">Metal-binding</keyword>
<keyword evidence="7" id="KW-0663">Pyridoxal phosphate</keyword>
<evidence type="ECO:0000256" key="9">
    <source>
        <dbReference type="ARBA" id="ARBA00023014"/>
    </source>
</evidence>
<organism evidence="12 13">
    <name type="scientific">Sphingomonas swuensis</name>
    <dbReference type="NCBI Taxonomy" id="977800"/>
    <lineage>
        <taxon>Bacteria</taxon>
        <taxon>Pseudomonadati</taxon>
        <taxon>Pseudomonadota</taxon>
        <taxon>Alphaproteobacteria</taxon>
        <taxon>Sphingomonadales</taxon>
        <taxon>Sphingomonadaceae</taxon>
        <taxon>Sphingomonas</taxon>
    </lineage>
</organism>
<evidence type="ECO:0000256" key="8">
    <source>
        <dbReference type="ARBA" id="ARBA00023004"/>
    </source>
</evidence>
<evidence type="ECO:0000313" key="13">
    <source>
        <dbReference type="Proteomes" id="UP001500235"/>
    </source>
</evidence>
<evidence type="ECO:0000256" key="3">
    <source>
        <dbReference type="ARBA" id="ARBA00006490"/>
    </source>
</evidence>
<dbReference type="PIRSF" id="PIRSF005572">
    <property type="entry name" value="NifS"/>
    <property type="match status" value="1"/>
</dbReference>
<dbReference type="RefSeq" id="WP_344707155.1">
    <property type="nucleotide sequence ID" value="NZ_BAABBQ010000001.1"/>
</dbReference>
<dbReference type="InterPro" id="IPR015421">
    <property type="entry name" value="PyrdxlP-dep_Trfase_major"/>
</dbReference>
<comment type="similarity">
    <text evidence="3">Belongs to the class-V pyridoxal-phosphate-dependent aminotransferase family. NifS/IscS subfamily.</text>
</comment>
<dbReference type="PANTHER" id="PTHR11601">
    <property type="entry name" value="CYSTEINE DESULFURYLASE FAMILY MEMBER"/>
    <property type="match status" value="1"/>
</dbReference>
<dbReference type="InterPro" id="IPR015422">
    <property type="entry name" value="PyrdxlP-dep_Trfase_small"/>
</dbReference>
<dbReference type="Gene3D" id="3.90.1150.10">
    <property type="entry name" value="Aspartate Aminotransferase, domain 1"/>
    <property type="match status" value="1"/>
</dbReference>
<gene>
    <name evidence="12" type="ORF">GCM10022280_18790</name>
</gene>
<dbReference type="Proteomes" id="UP001500235">
    <property type="component" value="Unassembled WGS sequence"/>
</dbReference>
<feature type="domain" description="Aminotransferase class V" evidence="11">
    <location>
        <begin position="2"/>
        <end position="360"/>
    </location>
</feature>
<comment type="cofactor">
    <cofactor evidence="1">
        <name>pyridoxal 5'-phosphate</name>
        <dbReference type="ChEBI" id="CHEBI:597326"/>
    </cofactor>
</comment>
<evidence type="ECO:0000256" key="6">
    <source>
        <dbReference type="ARBA" id="ARBA00022723"/>
    </source>
</evidence>
<reference evidence="13" key="1">
    <citation type="journal article" date="2019" name="Int. J. Syst. Evol. Microbiol.">
        <title>The Global Catalogue of Microorganisms (GCM) 10K type strain sequencing project: providing services to taxonomists for standard genome sequencing and annotation.</title>
        <authorList>
            <consortium name="The Broad Institute Genomics Platform"/>
            <consortium name="The Broad Institute Genome Sequencing Center for Infectious Disease"/>
            <person name="Wu L."/>
            <person name="Ma J."/>
        </authorList>
    </citation>
    <scope>NUCLEOTIDE SEQUENCE [LARGE SCALE GENOMIC DNA]</scope>
    <source>
        <strain evidence="13">JCM 17563</strain>
    </source>
</reference>
<evidence type="ECO:0000256" key="7">
    <source>
        <dbReference type="ARBA" id="ARBA00022898"/>
    </source>
</evidence>
<evidence type="ECO:0000256" key="2">
    <source>
        <dbReference type="ARBA" id="ARBA00003120"/>
    </source>
</evidence>
<dbReference type="Gene3D" id="3.40.640.10">
    <property type="entry name" value="Type I PLP-dependent aspartate aminotransferase-like (Major domain)"/>
    <property type="match status" value="1"/>
</dbReference>
<dbReference type="InterPro" id="IPR015424">
    <property type="entry name" value="PyrdxlP-dep_Trfase"/>
</dbReference>
<comment type="function">
    <text evidence="2">Catalyzes the removal of elemental sulfur atoms from cysteine to produce alanine. Seems to participate in the biosynthesis of the nitrogenase metalloclusters by providing the inorganic sulfur required for the Fe-S core formation.</text>
</comment>
<evidence type="ECO:0000256" key="1">
    <source>
        <dbReference type="ARBA" id="ARBA00001933"/>
    </source>
</evidence>
<name>A0ABP7T0H0_9SPHN</name>
<dbReference type="InterPro" id="IPR016454">
    <property type="entry name" value="Cysteine_dSase"/>
</dbReference>
<dbReference type="EMBL" id="BAABBQ010000001">
    <property type="protein sequence ID" value="GAA4019251.1"/>
    <property type="molecule type" value="Genomic_DNA"/>
</dbReference>
<keyword evidence="5" id="KW-0808">Transferase</keyword>
<dbReference type="Pfam" id="PF00266">
    <property type="entry name" value="Aminotran_5"/>
    <property type="match status" value="1"/>
</dbReference>